<dbReference type="GO" id="GO:0003723">
    <property type="term" value="F:RNA binding"/>
    <property type="evidence" value="ECO:0007669"/>
    <property type="project" value="UniProtKB-KW"/>
</dbReference>
<evidence type="ECO:0000313" key="4">
    <source>
        <dbReference type="Proteomes" id="UP000325155"/>
    </source>
</evidence>
<dbReference type="Proteomes" id="UP000325155">
    <property type="component" value="Chromosome"/>
</dbReference>
<dbReference type="Gene3D" id="1.10.940.10">
    <property type="entry name" value="NusB-like"/>
    <property type="match status" value="1"/>
</dbReference>
<dbReference type="GO" id="GO:0006355">
    <property type="term" value="P:regulation of DNA-templated transcription"/>
    <property type="evidence" value="ECO:0007669"/>
    <property type="project" value="InterPro"/>
</dbReference>
<dbReference type="KEGG" id="cip:FZC35_01645"/>
<feature type="domain" description="NusB/RsmB/TIM44" evidence="2">
    <location>
        <begin position="12"/>
        <end position="126"/>
    </location>
</feature>
<dbReference type="EMBL" id="CP043315">
    <property type="protein sequence ID" value="QEK38073.1"/>
    <property type="molecule type" value="Genomic_DNA"/>
</dbReference>
<keyword evidence="1" id="KW-0694">RNA-binding</keyword>
<name>A0A5C0UEJ6_9PROT</name>
<gene>
    <name evidence="3" type="ORF">FZC35_01645</name>
</gene>
<organism evidence="3 4">
    <name type="scientific">Candidatus Cytomitobacter indipagum</name>
    <dbReference type="NCBI Taxonomy" id="2601575"/>
    <lineage>
        <taxon>Bacteria</taxon>
        <taxon>Pseudomonadati</taxon>
        <taxon>Pseudomonadota</taxon>
        <taxon>Alphaproteobacteria</taxon>
        <taxon>Holosporales</taxon>
        <taxon>Holosporaceae</taxon>
        <taxon>Candidatus Cytomitobacter</taxon>
    </lineage>
</organism>
<protein>
    <recommendedName>
        <fullName evidence="2">NusB/RsmB/TIM44 domain-containing protein</fullName>
    </recommendedName>
</protein>
<accession>A0A5C0UEJ6</accession>
<evidence type="ECO:0000256" key="1">
    <source>
        <dbReference type="ARBA" id="ARBA00022884"/>
    </source>
</evidence>
<dbReference type="SUPFAM" id="SSF48013">
    <property type="entry name" value="NusB-like"/>
    <property type="match status" value="1"/>
</dbReference>
<evidence type="ECO:0000313" key="3">
    <source>
        <dbReference type="EMBL" id="QEK38073.1"/>
    </source>
</evidence>
<proteinExistence type="predicted"/>
<evidence type="ECO:0000259" key="2">
    <source>
        <dbReference type="Pfam" id="PF01029"/>
    </source>
</evidence>
<dbReference type="AlphaFoldDB" id="A0A5C0UEJ6"/>
<sequence length="140" mass="16331">MLSEIEPEILKQTRFAKVQAIYQFLLLDNKNEVLMQFHDRSDEDLGDRNLFFKDINKIVNSLDDIEDTLMEILDNGKWRWENTGCIVKSLLICGSFDLSNCENKKQVVDHYISIARIFGEEESIAFLHSNLENVKIFLNS</sequence>
<dbReference type="InterPro" id="IPR006027">
    <property type="entry name" value="NusB_RsmB_TIM44"/>
</dbReference>
<dbReference type="RefSeq" id="WP_148980920.1">
    <property type="nucleotide sequence ID" value="NZ_CP043315.1"/>
</dbReference>
<reference evidence="3 4" key="1">
    <citation type="submission" date="2019-08" db="EMBL/GenBank/DDBJ databases">
        <title>Highly reduced genomes of protist endosymbionts show evolutionary convergence.</title>
        <authorList>
            <person name="George E."/>
            <person name="Husnik F."/>
            <person name="Tashyreva D."/>
            <person name="Prokopchuk G."/>
            <person name="Horak A."/>
            <person name="Kwong W.K."/>
            <person name="Lukes J."/>
            <person name="Keeling P.J."/>
        </authorList>
    </citation>
    <scope>NUCLEOTIDE SEQUENCE [LARGE SCALE GENOMIC DNA]</scope>
    <source>
        <strain evidence="3">1605</strain>
    </source>
</reference>
<keyword evidence="4" id="KW-1185">Reference proteome</keyword>
<dbReference type="OrthoDB" id="9797817at2"/>
<dbReference type="Pfam" id="PF01029">
    <property type="entry name" value="NusB"/>
    <property type="match status" value="1"/>
</dbReference>
<dbReference type="InterPro" id="IPR035926">
    <property type="entry name" value="NusB-like_sf"/>
</dbReference>